<proteinExistence type="predicted"/>
<evidence type="ECO:0000256" key="1">
    <source>
        <dbReference type="SAM" id="Phobius"/>
    </source>
</evidence>
<protein>
    <submittedName>
        <fullName evidence="2">Uncharacterized protein</fullName>
    </submittedName>
</protein>
<feature type="transmembrane region" description="Helical" evidence="1">
    <location>
        <begin position="6"/>
        <end position="24"/>
    </location>
</feature>
<organism evidence="2 3">
    <name type="scientific">Vibrio metoecus</name>
    <dbReference type="NCBI Taxonomy" id="1481663"/>
    <lineage>
        <taxon>Bacteria</taxon>
        <taxon>Pseudomonadati</taxon>
        <taxon>Pseudomonadota</taxon>
        <taxon>Gammaproteobacteria</taxon>
        <taxon>Vibrionales</taxon>
        <taxon>Vibrionaceae</taxon>
        <taxon>Vibrio</taxon>
    </lineage>
</organism>
<dbReference type="AlphaFoldDB" id="A0A271VW17"/>
<name>A0A271VW17_VIBMT</name>
<sequence length="154" mass="17735">MEFVSVGVSAFISFSIAWLGWHKLEKRADRSSHRSETFSLLAPTIRLIDEFRSIAEDALLKQSSELLEDKCSILLRKQLLDAKFHSKYNMFKTKLSQLESRRIGIPSNLLIELRIAFTDGSIDSLSKYSKALLATDRIETELYNAFERTYPKIK</sequence>
<comment type="caution">
    <text evidence="2">The sequence shown here is derived from an EMBL/GenBank/DDBJ whole genome shotgun (WGS) entry which is preliminary data.</text>
</comment>
<gene>
    <name evidence="2" type="ORF">CGU03_03145</name>
</gene>
<dbReference type="Proteomes" id="UP000216173">
    <property type="component" value="Unassembled WGS sequence"/>
</dbReference>
<accession>A0A271VW17</accession>
<dbReference type="RefSeq" id="WP_055044045.1">
    <property type="nucleotide sequence ID" value="NZ_LBGR01000007.1"/>
</dbReference>
<keyword evidence="1" id="KW-0472">Membrane</keyword>
<keyword evidence="1" id="KW-1133">Transmembrane helix</keyword>
<evidence type="ECO:0000313" key="2">
    <source>
        <dbReference type="EMBL" id="PAR22358.1"/>
    </source>
</evidence>
<reference evidence="3" key="1">
    <citation type="submission" date="2017-07" db="EMBL/GenBank/DDBJ databases">
        <authorList>
            <person name="Boucher Y."/>
            <person name="Orata F.D."/>
        </authorList>
    </citation>
    <scope>NUCLEOTIDE SEQUENCE [LARGE SCALE GENOMIC DNA]</scope>
    <source>
        <strain evidence="3">OYP9E10</strain>
    </source>
</reference>
<dbReference type="EMBL" id="NMSH01000003">
    <property type="protein sequence ID" value="PAR22358.1"/>
    <property type="molecule type" value="Genomic_DNA"/>
</dbReference>
<keyword evidence="1" id="KW-0812">Transmembrane</keyword>
<evidence type="ECO:0000313" key="3">
    <source>
        <dbReference type="Proteomes" id="UP000216173"/>
    </source>
</evidence>